<protein>
    <submittedName>
        <fullName evidence="1">Uncharacterized protein</fullName>
    </submittedName>
</protein>
<proteinExistence type="predicted"/>
<reference evidence="1 2" key="1">
    <citation type="submission" date="2014-10" db="EMBL/GenBank/DDBJ databases">
        <title>Draft genome of the hookworm Ancylostoma caninum.</title>
        <authorList>
            <person name="Mitreva M."/>
        </authorList>
    </citation>
    <scope>NUCLEOTIDE SEQUENCE [LARGE SCALE GENOMIC DNA]</scope>
    <source>
        <strain evidence="1 2">Baltimore</strain>
    </source>
</reference>
<dbReference type="EMBL" id="JOJR01016372">
    <property type="protein sequence ID" value="RCN24829.1"/>
    <property type="molecule type" value="Genomic_DNA"/>
</dbReference>
<gene>
    <name evidence="1" type="ORF">ANCCAN_29467</name>
</gene>
<evidence type="ECO:0000313" key="1">
    <source>
        <dbReference type="EMBL" id="RCN24829.1"/>
    </source>
</evidence>
<evidence type="ECO:0000313" key="2">
    <source>
        <dbReference type="Proteomes" id="UP000252519"/>
    </source>
</evidence>
<name>A0A368F1B8_ANCCA</name>
<dbReference type="Proteomes" id="UP000252519">
    <property type="component" value="Unassembled WGS sequence"/>
</dbReference>
<organism evidence="1 2">
    <name type="scientific">Ancylostoma caninum</name>
    <name type="common">Dog hookworm</name>
    <dbReference type="NCBI Taxonomy" id="29170"/>
    <lineage>
        <taxon>Eukaryota</taxon>
        <taxon>Metazoa</taxon>
        <taxon>Ecdysozoa</taxon>
        <taxon>Nematoda</taxon>
        <taxon>Chromadorea</taxon>
        <taxon>Rhabditida</taxon>
        <taxon>Rhabditina</taxon>
        <taxon>Rhabditomorpha</taxon>
        <taxon>Strongyloidea</taxon>
        <taxon>Ancylostomatidae</taxon>
        <taxon>Ancylostomatinae</taxon>
        <taxon>Ancylostoma</taxon>
    </lineage>
</organism>
<dbReference type="AlphaFoldDB" id="A0A368F1B8"/>
<keyword evidence="2" id="KW-1185">Reference proteome</keyword>
<comment type="caution">
    <text evidence="1">The sequence shown here is derived from an EMBL/GenBank/DDBJ whole genome shotgun (WGS) entry which is preliminary data.</text>
</comment>
<sequence length="47" mass="5471">MCIVKFERSIKEQVRLHKLGCKVSALGFWTNLTRDIRTPPRSTLNNL</sequence>
<accession>A0A368F1B8</accession>